<dbReference type="EMBL" id="LNIX01000039">
    <property type="protein sequence ID" value="OXA39307.1"/>
    <property type="molecule type" value="Genomic_DNA"/>
</dbReference>
<organism evidence="1 2">
    <name type="scientific">Folsomia candida</name>
    <name type="common">Springtail</name>
    <dbReference type="NCBI Taxonomy" id="158441"/>
    <lineage>
        <taxon>Eukaryota</taxon>
        <taxon>Metazoa</taxon>
        <taxon>Ecdysozoa</taxon>
        <taxon>Arthropoda</taxon>
        <taxon>Hexapoda</taxon>
        <taxon>Collembola</taxon>
        <taxon>Entomobryomorpha</taxon>
        <taxon>Isotomoidea</taxon>
        <taxon>Isotomidae</taxon>
        <taxon>Proisotominae</taxon>
        <taxon>Folsomia</taxon>
    </lineage>
</organism>
<dbReference type="AlphaFoldDB" id="A0A226D3I5"/>
<gene>
    <name evidence="1" type="ORF">Fcan01_25940</name>
</gene>
<sequence>MTKIAVSPIEKKTIKIIYHIWNKPHSSGFYCYELVATANALRSKASHKLPENILPRNHTDERDSVLNAIYFTAIDYVFNWGNFEPRTNVIVFVSANKWKWAEDDNEQRGPEYKLLSPDGQNNKEPCEQSPVPKKMLTDALDLKKNRIRLIGLLIPEIYSEYKNFFKDARFPENYHMLEISGFDGISAKGINNLIMPIIREAACTCKVRYEFALSIDSTQTFIEKFRRDNKSYLDESMPKIEFIVDKLIKEDPSTILHLTTFGDYPTVENHNANASYCYRYELSTSNKTEFLAAYTATEPNIKWSLNSNHTLKIIAIATGAFYKNYGNGGPEDKYPEAPSGAYSDCLHRPPYFGGIFKVLTNERFFVLPIIYGTAWSRWKAALHYPLDVFMQEEPPNAAQMLEFGNSIDFYANEKCRIK</sequence>
<dbReference type="Proteomes" id="UP000198287">
    <property type="component" value="Unassembled WGS sequence"/>
</dbReference>
<evidence type="ECO:0000313" key="1">
    <source>
        <dbReference type="EMBL" id="OXA39307.1"/>
    </source>
</evidence>
<reference evidence="1 2" key="1">
    <citation type="submission" date="2015-12" db="EMBL/GenBank/DDBJ databases">
        <title>The genome of Folsomia candida.</title>
        <authorList>
            <person name="Faddeeva A."/>
            <person name="Derks M.F."/>
            <person name="Anvar Y."/>
            <person name="Smit S."/>
            <person name="Van Straalen N."/>
            <person name="Roelofs D."/>
        </authorList>
    </citation>
    <scope>NUCLEOTIDE SEQUENCE [LARGE SCALE GENOMIC DNA]</scope>
    <source>
        <strain evidence="1 2">VU population</strain>
        <tissue evidence="1">Whole body</tissue>
    </source>
</reference>
<proteinExistence type="predicted"/>
<evidence type="ECO:0000313" key="2">
    <source>
        <dbReference type="Proteomes" id="UP000198287"/>
    </source>
</evidence>
<protein>
    <submittedName>
        <fullName evidence="1">Uncharacterized protein</fullName>
    </submittedName>
</protein>
<comment type="caution">
    <text evidence="1">The sequence shown here is derived from an EMBL/GenBank/DDBJ whole genome shotgun (WGS) entry which is preliminary data.</text>
</comment>
<accession>A0A226D3I5</accession>
<name>A0A226D3I5_FOLCA</name>
<keyword evidence="2" id="KW-1185">Reference proteome</keyword>